<dbReference type="RefSeq" id="WP_202978688.1">
    <property type="nucleotide sequence ID" value="NZ_JRPK02000061.1"/>
</dbReference>
<keyword evidence="1" id="KW-0472">Membrane</keyword>
<feature type="transmembrane region" description="Helical" evidence="1">
    <location>
        <begin position="62"/>
        <end position="82"/>
    </location>
</feature>
<proteinExistence type="predicted"/>
<sequence>MTKPKQCDTSMYKTLCVCSTEFERISIEKRNLGAIGTTISYALTIGGAYIPEKIQISTGNKILRQLPTAVITVNFGIISLLMKLLEEKSLERSTIEVGVETTATTFGSIGGKAIAQTSKLASSSATRLASSRVASNIAVKTGISLLTRIATGAATGAAVGSTAPIVGTIIGAIAGALIAGVINDVIFADEDEQLKKDKAHNAE</sequence>
<accession>A0A4V6YS83</accession>
<comment type="caution">
    <text evidence="2">The sequence shown here is derived from an EMBL/GenBank/DDBJ whole genome shotgun (WGS) entry which is preliminary data.</text>
</comment>
<feature type="non-terminal residue" evidence="2">
    <location>
        <position position="203"/>
    </location>
</feature>
<evidence type="ECO:0000313" key="3">
    <source>
        <dbReference type="Proteomes" id="UP000029861"/>
    </source>
</evidence>
<evidence type="ECO:0000256" key="1">
    <source>
        <dbReference type="SAM" id="Phobius"/>
    </source>
</evidence>
<reference evidence="2 3" key="1">
    <citation type="journal article" date="2014" name="Genome Announc.">
        <title>Draft genome sequences of eight enterohepatic helicobacter species isolated from both laboratory and wild rodents.</title>
        <authorList>
            <person name="Sheh A."/>
            <person name="Shen Z."/>
            <person name="Fox J.G."/>
        </authorList>
    </citation>
    <scope>NUCLEOTIDE SEQUENCE [LARGE SCALE GENOMIC DNA]</scope>
    <source>
        <strain evidence="2 3">ATCC 49310</strain>
    </source>
</reference>
<keyword evidence="1" id="KW-0812">Transmembrane</keyword>
<keyword evidence="1" id="KW-1133">Transmembrane helix</keyword>
<dbReference type="EMBL" id="JRPK02000061">
    <property type="protein sequence ID" value="TLD94382.1"/>
    <property type="molecule type" value="Genomic_DNA"/>
</dbReference>
<protein>
    <submittedName>
        <fullName evidence="2">Uncharacterized protein</fullName>
    </submittedName>
</protein>
<evidence type="ECO:0000313" key="2">
    <source>
        <dbReference type="EMBL" id="TLD94382.1"/>
    </source>
</evidence>
<name>A0A4V6YS83_9HELI</name>
<feature type="transmembrane region" description="Helical" evidence="1">
    <location>
        <begin position="165"/>
        <end position="188"/>
    </location>
</feature>
<dbReference type="Proteomes" id="UP000029861">
    <property type="component" value="Unassembled WGS sequence"/>
</dbReference>
<dbReference type="AlphaFoldDB" id="A0A4V6YS83"/>
<organism evidence="2 3">
    <name type="scientific">Helicobacter trogontum</name>
    <dbReference type="NCBI Taxonomy" id="50960"/>
    <lineage>
        <taxon>Bacteria</taxon>
        <taxon>Pseudomonadati</taxon>
        <taxon>Campylobacterota</taxon>
        <taxon>Epsilonproteobacteria</taxon>
        <taxon>Campylobacterales</taxon>
        <taxon>Helicobacteraceae</taxon>
        <taxon>Helicobacter</taxon>
    </lineage>
</organism>
<feature type="transmembrane region" description="Helical" evidence="1">
    <location>
        <begin position="32"/>
        <end position="50"/>
    </location>
</feature>
<gene>
    <name evidence="2" type="ORF">LS80_010110</name>
</gene>